<gene>
    <name evidence="1" type="ORF">RP180_62</name>
</gene>
<organism evidence="1 2">
    <name type="scientific">Raoultella phage RP180</name>
    <dbReference type="NCBI Taxonomy" id="2565500"/>
    <lineage>
        <taxon>Viruses</taxon>
        <taxon>Duplodnaviria</taxon>
        <taxon>Heunggongvirae</taxon>
        <taxon>Uroviricota</taxon>
        <taxon>Caudoviricetes</taxon>
        <taxon>Sarkviridae</taxon>
        <taxon>Guernseyvirinae</taxon>
        <taxon>Kagunavirus</taxon>
        <taxon>Kagunavirus RP180</taxon>
    </lineage>
</organism>
<protein>
    <submittedName>
        <fullName evidence="1">Uncharacterized protein</fullName>
    </submittedName>
</protein>
<name>A0A4D6DY86_9CAUD</name>
<dbReference type="EMBL" id="MK737937">
    <property type="protein sequence ID" value="QBZ71317.1"/>
    <property type="molecule type" value="Genomic_DNA"/>
</dbReference>
<reference evidence="2" key="1">
    <citation type="submission" date="2019-04" db="EMBL/GenBank/DDBJ databases">
        <authorList>
            <person name="Morozova V.V."/>
            <person name="Tikunov A.Y."/>
            <person name="Fofanov M.V."/>
            <person name="Tikunova N.V."/>
        </authorList>
    </citation>
    <scope>NUCLEOTIDE SEQUENCE [LARGE SCALE GENOMIC DNA]</scope>
</reference>
<proteinExistence type="predicted"/>
<keyword evidence="2" id="KW-1185">Reference proteome</keyword>
<evidence type="ECO:0000313" key="2">
    <source>
        <dbReference type="Proteomes" id="UP000296988"/>
    </source>
</evidence>
<sequence length="101" mass="11470">MTPMPKITIASLERRILVLESEKQTLGGQLSINGEFQLEAFKLLLERMKNENGVSIVTRTKNGVQTIGRAFLKESDAQEYKAFLLRNELGATYQIRRISVE</sequence>
<accession>A0A4D6DY86</accession>
<evidence type="ECO:0000313" key="1">
    <source>
        <dbReference type="EMBL" id="QBZ71317.1"/>
    </source>
</evidence>
<dbReference type="Proteomes" id="UP000296988">
    <property type="component" value="Segment"/>
</dbReference>